<comment type="caution">
    <text evidence="2">The sequence shown here is derived from an EMBL/GenBank/DDBJ whole genome shotgun (WGS) entry which is preliminary data.</text>
</comment>
<evidence type="ECO:0000313" key="3">
    <source>
        <dbReference type="Proteomes" id="UP001307849"/>
    </source>
</evidence>
<dbReference type="Proteomes" id="UP001307849">
    <property type="component" value="Unassembled WGS sequence"/>
</dbReference>
<proteinExistence type="predicted"/>
<dbReference type="AlphaFoldDB" id="A0AAN8RWA5"/>
<feature type="compositionally biased region" description="Polar residues" evidence="1">
    <location>
        <begin position="388"/>
        <end position="397"/>
    </location>
</feature>
<feature type="compositionally biased region" description="Low complexity" evidence="1">
    <location>
        <begin position="519"/>
        <end position="535"/>
    </location>
</feature>
<feature type="compositionally biased region" description="Polar residues" evidence="1">
    <location>
        <begin position="52"/>
        <end position="61"/>
    </location>
</feature>
<feature type="compositionally biased region" description="Low complexity" evidence="1">
    <location>
        <begin position="400"/>
        <end position="413"/>
    </location>
</feature>
<name>A0AAN8RWA5_9PEZI</name>
<evidence type="ECO:0000313" key="2">
    <source>
        <dbReference type="EMBL" id="KAK6518770.1"/>
    </source>
</evidence>
<keyword evidence="3" id="KW-1185">Reference proteome</keyword>
<feature type="region of interest" description="Disordered" evidence="1">
    <location>
        <begin position="299"/>
        <end position="337"/>
    </location>
</feature>
<feature type="region of interest" description="Disordered" evidence="1">
    <location>
        <begin position="519"/>
        <end position="595"/>
    </location>
</feature>
<accession>A0AAN8RWA5</accession>
<feature type="compositionally biased region" description="Polar residues" evidence="1">
    <location>
        <begin position="543"/>
        <end position="571"/>
    </location>
</feature>
<organism evidence="2 3">
    <name type="scientific">Arthrobotrys conoides</name>
    <dbReference type="NCBI Taxonomy" id="74498"/>
    <lineage>
        <taxon>Eukaryota</taxon>
        <taxon>Fungi</taxon>
        <taxon>Dikarya</taxon>
        <taxon>Ascomycota</taxon>
        <taxon>Pezizomycotina</taxon>
        <taxon>Orbiliomycetes</taxon>
        <taxon>Orbiliales</taxon>
        <taxon>Orbiliaceae</taxon>
        <taxon>Arthrobotrys</taxon>
    </lineage>
</organism>
<reference evidence="2 3" key="1">
    <citation type="submission" date="2019-10" db="EMBL/GenBank/DDBJ databases">
        <authorList>
            <person name="Palmer J.M."/>
        </authorList>
    </citation>
    <scope>NUCLEOTIDE SEQUENCE [LARGE SCALE GENOMIC DNA]</scope>
    <source>
        <strain evidence="2 3">TWF506</strain>
    </source>
</reference>
<evidence type="ECO:0000256" key="1">
    <source>
        <dbReference type="SAM" id="MobiDB-lite"/>
    </source>
</evidence>
<feature type="region of interest" description="Disordered" evidence="1">
    <location>
        <begin position="388"/>
        <end position="415"/>
    </location>
</feature>
<gene>
    <name evidence="2" type="ORF">TWF506_005908</name>
</gene>
<feature type="region of interest" description="Disordered" evidence="1">
    <location>
        <begin position="1"/>
        <end position="86"/>
    </location>
</feature>
<sequence length="595" mass="64759">MSSLRNFAFLRKKPDTNDPSKSPTLRPFLLSLPREQAMSTINASRPPKPVDPQSSTQMTDSATDRPGGLVRGARSDTSNQPKIYVPFAPQPSDLAKLMSPPKPGAKCQKCNSSIVLTKVLKDNGNPNVKNSHLGEVFNVTKGQDENGLPIIVKFVWACRINRHVFPAPGNEALTAPVVQKIILDPETGGPKRLTFAGTQRWINQMRELMRMGDVSRAKECMTEIVLMNEGMKEENFDWLDREKAIRLSASLSLPKKITLQPNQQQDEEPKKPEDVEGQALLEQFFEEEGEVLYQMITSDDENTERSGPAVDSNRENNQSEMVATAKGKEPTEGPAAEPVPEPIEGPVEGPIQGPIQGPVEQPIQEPIKEPPTVPDVEVAATVVTDSQNTEGNATIDNKSTKSTKTSISSSTMSNASLQLPKEAEHPHIVTTPEDKTVSKRLSKRFSLTNMLTGFKKVSPSIKRIEGKHDLGKYAEEQAAAATNTAAMLPAQGEIISLHEMLQEPFHRIAEESSKDISGYMGTSSSSVSNTSIGSTKPEMPENSLANISSEGIQSDTPSFVTDKSGIGNDSTQDIERGLTVVTITSEPAGKSVEEE</sequence>
<protein>
    <submittedName>
        <fullName evidence="2">Uncharacterized protein</fullName>
    </submittedName>
</protein>
<dbReference type="EMBL" id="JAVHJM010000002">
    <property type="protein sequence ID" value="KAK6518770.1"/>
    <property type="molecule type" value="Genomic_DNA"/>
</dbReference>